<accession>A0A174AAW5</accession>
<evidence type="ECO:0000313" key="3">
    <source>
        <dbReference type="Proteomes" id="UP000095787"/>
    </source>
</evidence>
<dbReference type="EMBL" id="CYZO01000010">
    <property type="protein sequence ID" value="CUN85614.1"/>
    <property type="molecule type" value="Genomic_DNA"/>
</dbReference>
<gene>
    <name evidence="2" type="ORF">ERS852456_00986</name>
</gene>
<evidence type="ECO:0000313" key="2">
    <source>
        <dbReference type="EMBL" id="CUN85614.1"/>
    </source>
</evidence>
<dbReference type="InterPro" id="IPR025648">
    <property type="entry name" value="DUF4358"/>
</dbReference>
<name>A0A174AAW5_9FIRM</name>
<evidence type="ECO:0008006" key="4">
    <source>
        <dbReference type="Google" id="ProtNLM"/>
    </source>
</evidence>
<protein>
    <recommendedName>
        <fullName evidence="4">DUF4358 domain-containing protein</fullName>
    </recommendedName>
</protein>
<keyword evidence="1" id="KW-0812">Transmembrane</keyword>
<proteinExistence type="predicted"/>
<dbReference type="Proteomes" id="UP000095787">
    <property type="component" value="Unassembled WGS sequence"/>
</dbReference>
<keyword evidence="1" id="KW-1133">Transmembrane helix</keyword>
<keyword evidence="1" id="KW-0472">Membrane</keyword>
<evidence type="ECO:0000256" key="1">
    <source>
        <dbReference type="SAM" id="Phobius"/>
    </source>
</evidence>
<organism evidence="2 3">
    <name type="scientific">[Ruminococcus] torques</name>
    <dbReference type="NCBI Taxonomy" id="33039"/>
    <lineage>
        <taxon>Bacteria</taxon>
        <taxon>Bacillati</taxon>
        <taxon>Bacillota</taxon>
        <taxon>Clostridia</taxon>
        <taxon>Lachnospirales</taxon>
        <taxon>Lachnospiraceae</taxon>
        <taxon>Mediterraneibacter</taxon>
    </lineage>
</organism>
<reference evidence="2 3" key="1">
    <citation type="submission" date="2015-09" db="EMBL/GenBank/DDBJ databases">
        <authorList>
            <consortium name="Pathogen Informatics"/>
        </authorList>
    </citation>
    <scope>NUCLEOTIDE SEQUENCE [LARGE SCALE GENOMIC DNA]</scope>
    <source>
        <strain evidence="2 3">2789STDY5834841</strain>
    </source>
</reference>
<dbReference type="RefSeq" id="WP_055158755.1">
    <property type="nucleotide sequence ID" value="NZ_CYZO01000010.1"/>
</dbReference>
<feature type="transmembrane region" description="Helical" evidence="1">
    <location>
        <begin position="12"/>
        <end position="30"/>
    </location>
</feature>
<sequence length="161" mass="18191">MSQWKKITIRVMRYVTLLLIVGFVALLLIYTSGSNRPFEKVEKSVEASLDKENMKRQDGTALKRNFGLNAADYDGVMYYSSEFSISSEEVLLIKAKSETQTAEISSAIEERIKTRMNDFEGYAPESVQLLEDAKKSVRGKYVFFAAAPGAEKYLEIFSNSL</sequence>
<dbReference type="Pfam" id="PF14270">
    <property type="entry name" value="DUF4358"/>
    <property type="match status" value="1"/>
</dbReference>
<dbReference type="AlphaFoldDB" id="A0A174AAW5"/>